<keyword evidence="6 10" id="KW-0547">Nucleotide-binding</keyword>
<feature type="region of interest" description="Disordered" evidence="11">
    <location>
        <begin position="411"/>
        <end position="478"/>
    </location>
</feature>
<dbReference type="AlphaFoldDB" id="A0A9P6MB07"/>
<dbReference type="SUPFAM" id="SSF52113">
    <property type="entry name" value="BRCT domain"/>
    <property type="match status" value="1"/>
</dbReference>
<dbReference type="SUPFAM" id="SSF48019">
    <property type="entry name" value="post-AAA+ oligomerization domain-like"/>
    <property type="match status" value="1"/>
</dbReference>
<feature type="compositionally biased region" description="Acidic residues" evidence="11">
    <location>
        <begin position="255"/>
        <end position="270"/>
    </location>
</feature>
<feature type="compositionally biased region" description="Acidic residues" evidence="11">
    <location>
        <begin position="1019"/>
        <end position="1036"/>
    </location>
</feature>
<feature type="compositionally biased region" description="Low complexity" evidence="11">
    <location>
        <begin position="1047"/>
        <end position="1056"/>
    </location>
</feature>
<feature type="compositionally biased region" description="Acidic residues" evidence="11">
    <location>
        <begin position="28"/>
        <end position="37"/>
    </location>
</feature>
<name>A0A9P6MB07_9FUNG</name>
<feature type="region of interest" description="Disordered" evidence="11">
    <location>
        <begin position="359"/>
        <end position="387"/>
    </location>
</feature>
<feature type="region of interest" description="Disordered" evidence="11">
    <location>
        <begin position="1"/>
        <end position="291"/>
    </location>
</feature>
<protein>
    <recommendedName>
        <fullName evidence="3 10">Replication factor C subunit 1</fullName>
    </recommendedName>
</protein>
<feature type="compositionally biased region" description="Basic residues" evidence="11">
    <location>
        <begin position="1057"/>
        <end position="1070"/>
    </location>
</feature>
<dbReference type="GO" id="GO:0005663">
    <property type="term" value="C:DNA replication factor C complex"/>
    <property type="evidence" value="ECO:0007669"/>
    <property type="project" value="InterPro"/>
</dbReference>
<dbReference type="Pfam" id="PF00004">
    <property type="entry name" value="AAA"/>
    <property type="match status" value="1"/>
</dbReference>
<evidence type="ECO:0000256" key="4">
    <source>
        <dbReference type="ARBA" id="ARBA00022553"/>
    </source>
</evidence>
<feature type="compositionally biased region" description="Low complexity" evidence="11">
    <location>
        <begin position="39"/>
        <end position="48"/>
    </location>
</feature>
<dbReference type="PANTHER" id="PTHR23389:SF6">
    <property type="entry name" value="REPLICATION FACTOR C SUBUNIT 1"/>
    <property type="match status" value="1"/>
</dbReference>
<dbReference type="FunFam" id="1.20.272.10:FF:000005">
    <property type="entry name" value="Replication factor C subunit 1"/>
    <property type="match status" value="1"/>
</dbReference>
<dbReference type="GO" id="GO:0006271">
    <property type="term" value="P:DNA strand elongation involved in DNA replication"/>
    <property type="evidence" value="ECO:0007669"/>
    <property type="project" value="UniProtKB-ARBA"/>
</dbReference>
<dbReference type="Pfam" id="PF00533">
    <property type="entry name" value="BRCT"/>
    <property type="match status" value="1"/>
</dbReference>
<feature type="region of interest" description="Disordered" evidence="11">
    <location>
        <begin position="1019"/>
        <end position="1070"/>
    </location>
</feature>
<dbReference type="Pfam" id="PF25361">
    <property type="entry name" value="AAA_lid_RFC1"/>
    <property type="match status" value="1"/>
</dbReference>
<keyword evidence="9 10" id="KW-0539">Nucleus</keyword>
<feature type="compositionally biased region" description="Low complexity" evidence="11">
    <location>
        <begin position="417"/>
        <end position="459"/>
    </location>
</feature>
<dbReference type="PANTHER" id="PTHR23389">
    <property type="entry name" value="CHROMOSOME TRANSMISSION FIDELITY FACTOR 18"/>
    <property type="match status" value="1"/>
</dbReference>
<dbReference type="InterPro" id="IPR027417">
    <property type="entry name" value="P-loop_NTPase"/>
</dbReference>
<comment type="caution">
    <text evidence="13">The sequence shown here is derived from an EMBL/GenBank/DDBJ whole genome shotgun (WGS) entry which is preliminary data.</text>
</comment>
<gene>
    <name evidence="13" type="ORF">BGZ65_008089</name>
</gene>
<keyword evidence="14" id="KW-1185">Reference proteome</keyword>
<keyword evidence="4" id="KW-0597">Phosphoprotein</keyword>
<dbReference type="SMART" id="SM00292">
    <property type="entry name" value="BRCT"/>
    <property type="match status" value="1"/>
</dbReference>
<evidence type="ECO:0000256" key="8">
    <source>
        <dbReference type="ARBA" id="ARBA00023125"/>
    </source>
</evidence>
<accession>A0A9P6MB07</accession>
<feature type="compositionally biased region" description="Low complexity" evidence="11">
    <location>
        <begin position="231"/>
        <end position="245"/>
    </location>
</feature>
<comment type="similarity">
    <text evidence="2 10">Belongs to the activator 1 large subunit family.</text>
</comment>
<keyword evidence="7 10" id="KW-0067">ATP-binding</keyword>
<comment type="subcellular location">
    <subcellularLocation>
        <location evidence="1 10">Nucleus</location>
    </subcellularLocation>
</comment>
<evidence type="ECO:0000256" key="7">
    <source>
        <dbReference type="ARBA" id="ARBA00022840"/>
    </source>
</evidence>
<dbReference type="PROSITE" id="PS50172">
    <property type="entry name" value="BRCT"/>
    <property type="match status" value="1"/>
</dbReference>
<dbReference type="CDD" id="cd18140">
    <property type="entry name" value="HLD_clamp_RFC"/>
    <property type="match status" value="1"/>
</dbReference>
<dbReference type="CDD" id="cd00009">
    <property type="entry name" value="AAA"/>
    <property type="match status" value="1"/>
</dbReference>
<dbReference type="PIRSF" id="PIRSF036578">
    <property type="entry name" value="RFC1"/>
    <property type="match status" value="1"/>
</dbReference>
<evidence type="ECO:0000256" key="11">
    <source>
        <dbReference type="SAM" id="MobiDB-lite"/>
    </source>
</evidence>
<dbReference type="SUPFAM" id="SSF52540">
    <property type="entry name" value="P-loop containing nucleoside triphosphate hydrolases"/>
    <property type="match status" value="1"/>
</dbReference>
<dbReference type="OrthoDB" id="446168at2759"/>
<dbReference type="InterPro" id="IPR047854">
    <property type="entry name" value="RFC_lid"/>
</dbReference>
<dbReference type="Gene3D" id="1.10.8.60">
    <property type="match status" value="1"/>
</dbReference>
<dbReference type="GO" id="GO:0006281">
    <property type="term" value="P:DNA repair"/>
    <property type="evidence" value="ECO:0007669"/>
    <property type="project" value="InterPro"/>
</dbReference>
<dbReference type="SMART" id="SM00382">
    <property type="entry name" value="AAA"/>
    <property type="match status" value="1"/>
</dbReference>
<dbReference type="CDD" id="cd17752">
    <property type="entry name" value="BRCT_RFC1"/>
    <property type="match status" value="1"/>
</dbReference>
<evidence type="ECO:0000256" key="6">
    <source>
        <dbReference type="ARBA" id="ARBA00022741"/>
    </source>
</evidence>
<dbReference type="Proteomes" id="UP000749646">
    <property type="component" value="Unassembled WGS sequence"/>
</dbReference>
<evidence type="ECO:0000259" key="12">
    <source>
        <dbReference type="PROSITE" id="PS50172"/>
    </source>
</evidence>
<dbReference type="Gene3D" id="3.40.50.300">
    <property type="entry name" value="P-loop containing nucleotide triphosphate hydrolases"/>
    <property type="match status" value="1"/>
</dbReference>
<feature type="compositionally biased region" description="Basic and acidic residues" evidence="11">
    <location>
        <begin position="86"/>
        <end position="186"/>
    </location>
</feature>
<keyword evidence="5 10" id="KW-0235">DNA replication</keyword>
<dbReference type="InterPro" id="IPR008921">
    <property type="entry name" value="DNA_pol3_clamp-load_cplx_C"/>
</dbReference>
<dbReference type="GO" id="GO:0016887">
    <property type="term" value="F:ATP hydrolysis activity"/>
    <property type="evidence" value="ECO:0007669"/>
    <property type="project" value="InterPro"/>
</dbReference>
<dbReference type="Gene3D" id="3.40.50.10190">
    <property type="entry name" value="BRCT domain"/>
    <property type="match status" value="1"/>
</dbReference>
<dbReference type="InterPro" id="IPR036420">
    <property type="entry name" value="BRCT_dom_sf"/>
</dbReference>
<sequence length="1070" mass="116954">MHAMCTQKPKAEPQKKKAPTRRRLVIQESDEEEEEPPVEVKQPVQEVVNPRDFFASSKAKKNTTSVADATAAEPARSSTATQAKAVVKEESGKGKKDESAKAKLDDGSKGKKDDSAKDKKDDSAKGKKDGAKGKKDDSAKDKGNDIVKGKKDDSAKDKRDDITKGKKDDNAKGKKDGAKGKKDESAKATSSVKESTSHSTPAKRAKKADEDEAFEDDSDAEVIPQPKLRTAPAKARSPASVSKSSTSKKRRGVGDDDDEDDDAYKDEDEVVNPTKRHKPNAKKVKDDDAMDIDDAVQEEKPKAKSNFWAYKNKAGPSALGSKEIPKGQDNCLAGWTFVFTGELSSVTREDATDLVKRYSGRVTGTPSGKTSYMVMGDDAGQSKQDKAKKLKIKTLDEDQFLELIRTSPAKTQDGKIVKASSKSSSRGGDSSTSKAKANAAETPKAPSESSSPPACNESSKATPQETSKPVPKPLDDDRPVQTELWTTKYRPAQVVDLCGNKAQIQKLAKWLENWDANYQLNFKEDNTDKSGLYRAVLISGPPGIGKTSAAHLVGESLGYNIVEFNASDTRSKKSLDSDVRDLLDNQSLAGYFLGENKVDGKGKAAATETDPSMAKKQLIIMDEVDGMAGGDRGGVAQLISFIKKTHVPIICICNDRQSPKVRSLVNSCFDLRFQRPQVNQVRARLMSILFKENRTIPANVLDKLVSGSQSDIRQVLNMLSAWSLTKQTMDYDEGKALSKASEKYVALNPFQITEQLLIETNYRALSFADKFDLYFNDYQLAPLMVQENYVRMNPTDARGDRNGLEAIELMSKAADSLSDADLVDTMIHGSAQHWSLMPVHAAFSCVRPSFFVHGSMRPGSGAYGPMMQFPGYLGQNSKASKYNRLVKDIQIRMRLKISGDKNEVRQNYLPAIFPVLTQPLLEHGANAIPDLIDFMDGYYLNREDWDTILELGIGKNDGKKVMENIPTATKAAFTRKYNSVNHPQPFLKVMVVTKGRSAAGGGANEEVPDNLDVVEPDVAVPEEVDEAAEQQEEESIEKDNNIKQRTKSGGSASKGGSKSKSKGKGKAARK</sequence>
<evidence type="ECO:0000256" key="5">
    <source>
        <dbReference type="ARBA" id="ARBA00022705"/>
    </source>
</evidence>
<feature type="domain" description="BRCT" evidence="12">
    <location>
        <begin position="327"/>
        <end position="417"/>
    </location>
</feature>
<evidence type="ECO:0000256" key="9">
    <source>
        <dbReference type="ARBA" id="ARBA00023242"/>
    </source>
</evidence>
<keyword evidence="8" id="KW-0238">DNA-binding</keyword>
<dbReference type="EMBL" id="JAAAHW010003239">
    <property type="protein sequence ID" value="KAF9986298.1"/>
    <property type="molecule type" value="Genomic_DNA"/>
</dbReference>
<dbReference type="GO" id="GO:0005524">
    <property type="term" value="F:ATP binding"/>
    <property type="evidence" value="ECO:0007669"/>
    <property type="project" value="UniProtKB-UniRule"/>
</dbReference>
<dbReference type="InterPro" id="IPR003593">
    <property type="entry name" value="AAA+_ATPase"/>
</dbReference>
<evidence type="ECO:0000256" key="2">
    <source>
        <dbReference type="ARBA" id="ARBA00006116"/>
    </source>
</evidence>
<evidence type="ECO:0000256" key="3">
    <source>
        <dbReference type="ARBA" id="ARBA00020401"/>
    </source>
</evidence>
<feature type="compositionally biased region" description="Polar residues" evidence="11">
    <location>
        <begin position="189"/>
        <end position="200"/>
    </location>
</feature>
<dbReference type="Gene3D" id="1.20.272.10">
    <property type="match status" value="1"/>
</dbReference>
<evidence type="ECO:0000256" key="1">
    <source>
        <dbReference type="ARBA" id="ARBA00004123"/>
    </source>
</evidence>
<evidence type="ECO:0000313" key="13">
    <source>
        <dbReference type="EMBL" id="KAF9986298.1"/>
    </source>
</evidence>
<dbReference type="InterPro" id="IPR001357">
    <property type="entry name" value="BRCT_dom"/>
</dbReference>
<organism evidence="13 14">
    <name type="scientific">Modicella reniformis</name>
    <dbReference type="NCBI Taxonomy" id="1440133"/>
    <lineage>
        <taxon>Eukaryota</taxon>
        <taxon>Fungi</taxon>
        <taxon>Fungi incertae sedis</taxon>
        <taxon>Mucoromycota</taxon>
        <taxon>Mortierellomycotina</taxon>
        <taxon>Mortierellomycetes</taxon>
        <taxon>Mortierellales</taxon>
        <taxon>Mortierellaceae</taxon>
        <taxon>Modicella</taxon>
    </lineage>
</organism>
<dbReference type="FunFam" id="3.40.50.300:FF:000395">
    <property type="entry name" value="Replication factor C subunit 1"/>
    <property type="match status" value="1"/>
</dbReference>
<dbReference type="GO" id="GO:0005634">
    <property type="term" value="C:nucleus"/>
    <property type="evidence" value="ECO:0007669"/>
    <property type="project" value="UniProtKB-SubCell"/>
</dbReference>
<dbReference type="Pfam" id="PF08519">
    <property type="entry name" value="RFC1"/>
    <property type="match status" value="1"/>
</dbReference>
<dbReference type="InterPro" id="IPR013725">
    <property type="entry name" value="DNA_replication_fac_RFC1_C"/>
</dbReference>
<dbReference type="GO" id="GO:0003677">
    <property type="term" value="F:DNA binding"/>
    <property type="evidence" value="ECO:0007669"/>
    <property type="project" value="UniProtKB-KW"/>
</dbReference>
<dbReference type="InterPro" id="IPR012178">
    <property type="entry name" value="RFC1"/>
</dbReference>
<dbReference type="GO" id="GO:0003689">
    <property type="term" value="F:DNA clamp loader activity"/>
    <property type="evidence" value="ECO:0007669"/>
    <property type="project" value="UniProtKB-UniRule"/>
</dbReference>
<dbReference type="FunFam" id="1.10.8.60:FF:000021">
    <property type="entry name" value="Replication factor C subunit 1"/>
    <property type="match status" value="1"/>
</dbReference>
<evidence type="ECO:0000313" key="14">
    <source>
        <dbReference type="Proteomes" id="UP000749646"/>
    </source>
</evidence>
<feature type="compositionally biased region" description="Acidic residues" evidence="11">
    <location>
        <begin position="210"/>
        <end position="220"/>
    </location>
</feature>
<evidence type="ECO:0000256" key="10">
    <source>
        <dbReference type="PIRNR" id="PIRNR036578"/>
    </source>
</evidence>
<reference evidence="13" key="1">
    <citation type="journal article" date="2020" name="Fungal Divers.">
        <title>Resolving the Mortierellaceae phylogeny through synthesis of multi-gene phylogenetics and phylogenomics.</title>
        <authorList>
            <person name="Vandepol N."/>
            <person name="Liber J."/>
            <person name="Desiro A."/>
            <person name="Na H."/>
            <person name="Kennedy M."/>
            <person name="Barry K."/>
            <person name="Grigoriev I.V."/>
            <person name="Miller A.N."/>
            <person name="O'Donnell K."/>
            <person name="Stajich J.E."/>
            <person name="Bonito G."/>
        </authorList>
    </citation>
    <scope>NUCLEOTIDE SEQUENCE</scope>
    <source>
        <strain evidence="13">MES-2147</strain>
    </source>
</reference>
<dbReference type="FunFam" id="3.40.50.10190:FF:000001">
    <property type="entry name" value="Replication factor C subunit 1"/>
    <property type="match status" value="1"/>
</dbReference>
<proteinExistence type="inferred from homology"/>
<dbReference type="InterPro" id="IPR003959">
    <property type="entry name" value="ATPase_AAA_core"/>
</dbReference>